<evidence type="ECO:0000313" key="3">
    <source>
        <dbReference type="Proteomes" id="UP001162029"/>
    </source>
</evidence>
<dbReference type="Pfam" id="PF07714">
    <property type="entry name" value="PK_Tyr_Ser-Thr"/>
    <property type="match status" value="1"/>
</dbReference>
<dbReference type="GO" id="GO:0004714">
    <property type="term" value="F:transmembrane receptor protein tyrosine kinase activity"/>
    <property type="evidence" value="ECO:0007669"/>
    <property type="project" value="TreeGrafter"/>
</dbReference>
<dbReference type="InterPro" id="IPR020635">
    <property type="entry name" value="Tyr_kinase_cat_dom"/>
</dbReference>
<dbReference type="PANTHER" id="PTHR24416">
    <property type="entry name" value="TYROSINE-PROTEIN KINASE RECEPTOR"/>
    <property type="match status" value="1"/>
</dbReference>
<dbReference type="GO" id="GO:0005886">
    <property type="term" value="C:plasma membrane"/>
    <property type="evidence" value="ECO:0007669"/>
    <property type="project" value="TreeGrafter"/>
</dbReference>
<dbReference type="GO" id="GO:0005524">
    <property type="term" value="F:ATP binding"/>
    <property type="evidence" value="ECO:0007669"/>
    <property type="project" value="InterPro"/>
</dbReference>
<organism evidence="2 3">
    <name type="scientific">Peronospora destructor</name>
    <dbReference type="NCBI Taxonomy" id="86335"/>
    <lineage>
        <taxon>Eukaryota</taxon>
        <taxon>Sar</taxon>
        <taxon>Stramenopiles</taxon>
        <taxon>Oomycota</taxon>
        <taxon>Peronosporomycetes</taxon>
        <taxon>Peronosporales</taxon>
        <taxon>Peronosporaceae</taxon>
        <taxon>Peronospora</taxon>
    </lineage>
</organism>
<dbReference type="AlphaFoldDB" id="A0AAV0UM60"/>
<evidence type="ECO:0000259" key="1">
    <source>
        <dbReference type="PROSITE" id="PS50011"/>
    </source>
</evidence>
<sequence length="262" mass="28669">MSNVSYDVVCTDGAAFARVLFKAHITVASSVAVLNAFVLVGPRALDSNELQADVLEGWLDVMEQTYREISFRSLKMKELHLVTKYLPYGSLEDNLRGNSSFSIDERTGMLKDAAAGLLIIHEGGFIHRDLAARNCLVDQGNHVRSCDFGLCRRVRSETTGLLMKDAVGPVRYMAPESLQPPHAFSYDSDVYIVRAASSIRPLNVRPMQEVLTALNASLASSQHASVAIAARTATATLIATVMSKSVSSWTNLHKQQDRSVLL</sequence>
<proteinExistence type="predicted"/>
<dbReference type="GO" id="GO:0007169">
    <property type="term" value="P:cell surface receptor protein tyrosine kinase signaling pathway"/>
    <property type="evidence" value="ECO:0007669"/>
    <property type="project" value="TreeGrafter"/>
</dbReference>
<gene>
    <name evidence="2" type="ORF">PDE001_LOCUS6556</name>
</gene>
<dbReference type="EMBL" id="CANTFM010001232">
    <property type="protein sequence ID" value="CAI5737273.1"/>
    <property type="molecule type" value="Genomic_DNA"/>
</dbReference>
<dbReference type="InterPro" id="IPR001245">
    <property type="entry name" value="Ser-Thr/Tyr_kinase_cat_dom"/>
</dbReference>
<dbReference type="InterPro" id="IPR050122">
    <property type="entry name" value="RTK"/>
</dbReference>
<dbReference type="InterPro" id="IPR008266">
    <property type="entry name" value="Tyr_kinase_AS"/>
</dbReference>
<protein>
    <recommendedName>
        <fullName evidence="1">Protein kinase domain-containing protein</fullName>
    </recommendedName>
</protein>
<reference evidence="2" key="1">
    <citation type="submission" date="2022-12" db="EMBL/GenBank/DDBJ databases">
        <authorList>
            <person name="Webb A."/>
        </authorList>
    </citation>
    <scope>NUCLEOTIDE SEQUENCE</scope>
    <source>
        <strain evidence="2">Pd1</strain>
    </source>
</reference>
<dbReference type="PROSITE" id="PS00109">
    <property type="entry name" value="PROTEIN_KINASE_TYR"/>
    <property type="match status" value="1"/>
</dbReference>
<dbReference type="SUPFAM" id="SSF56112">
    <property type="entry name" value="Protein kinase-like (PK-like)"/>
    <property type="match status" value="1"/>
</dbReference>
<dbReference type="Proteomes" id="UP001162029">
    <property type="component" value="Unassembled WGS sequence"/>
</dbReference>
<dbReference type="GO" id="GO:0043235">
    <property type="term" value="C:receptor complex"/>
    <property type="evidence" value="ECO:0007669"/>
    <property type="project" value="TreeGrafter"/>
</dbReference>
<comment type="caution">
    <text evidence="2">The sequence shown here is derived from an EMBL/GenBank/DDBJ whole genome shotgun (WGS) entry which is preliminary data.</text>
</comment>
<accession>A0AAV0UM60</accession>
<dbReference type="PROSITE" id="PS50011">
    <property type="entry name" value="PROTEIN_KINASE_DOM"/>
    <property type="match status" value="1"/>
</dbReference>
<dbReference type="SMART" id="SM00219">
    <property type="entry name" value="TyrKc"/>
    <property type="match status" value="1"/>
</dbReference>
<name>A0AAV0UM60_9STRA</name>
<dbReference type="PANTHER" id="PTHR24416:SF611">
    <property type="entry name" value="TYROSINE-PROTEIN KINASE TRANSMEMBRANE RECEPTOR ROR"/>
    <property type="match status" value="1"/>
</dbReference>
<evidence type="ECO:0000313" key="2">
    <source>
        <dbReference type="EMBL" id="CAI5737273.1"/>
    </source>
</evidence>
<dbReference type="PRINTS" id="PR00109">
    <property type="entry name" value="TYRKINASE"/>
</dbReference>
<dbReference type="Gene3D" id="1.10.510.10">
    <property type="entry name" value="Transferase(Phosphotransferase) domain 1"/>
    <property type="match status" value="1"/>
</dbReference>
<feature type="domain" description="Protein kinase" evidence="1">
    <location>
        <begin position="1"/>
        <end position="262"/>
    </location>
</feature>
<dbReference type="InterPro" id="IPR000719">
    <property type="entry name" value="Prot_kinase_dom"/>
</dbReference>
<dbReference type="InterPro" id="IPR011009">
    <property type="entry name" value="Kinase-like_dom_sf"/>
</dbReference>
<keyword evidence="3" id="KW-1185">Reference proteome</keyword>